<name>A0ABV5ACD7_9BACL</name>
<protein>
    <submittedName>
        <fullName evidence="1">Uncharacterized protein</fullName>
    </submittedName>
</protein>
<dbReference type="EMBL" id="JBDXSU010000004">
    <property type="protein sequence ID" value="MFB5189899.1"/>
    <property type="molecule type" value="Genomic_DNA"/>
</dbReference>
<comment type="caution">
    <text evidence="1">The sequence shown here is derived from an EMBL/GenBank/DDBJ whole genome shotgun (WGS) entry which is preliminary data.</text>
</comment>
<dbReference type="RefSeq" id="WP_275476297.1">
    <property type="nucleotide sequence ID" value="NZ_CP162940.1"/>
</dbReference>
<gene>
    <name evidence="1" type="ORF">KKP3000_003290</name>
</gene>
<reference evidence="1 2" key="1">
    <citation type="journal article" date="2024" name="Int. J. Mol. Sci.">
        <title>Exploration of Alicyclobacillus spp. Genome in Search of Antibiotic Resistance.</title>
        <authorList>
            <person name="Bucka-Kolendo J."/>
            <person name="Kiousi D.E."/>
            <person name="Dekowska A."/>
            <person name="Mikolajczuk-Szczyrba A."/>
            <person name="Karadedos D.M."/>
            <person name="Michael P."/>
            <person name="Galanis A."/>
            <person name="Sokolowska B."/>
        </authorList>
    </citation>
    <scope>NUCLEOTIDE SEQUENCE [LARGE SCALE GENOMIC DNA]</scope>
    <source>
        <strain evidence="1 2">KKP 3000</strain>
    </source>
</reference>
<dbReference type="Proteomes" id="UP001579974">
    <property type="component" value="Unassembled WGS sequence"/>
</dbReference>
<accession>A0ABV5ACD7</accession>
<sequence>MTQLEFFKTFGSAIVATVKDEQLAMRVVNRAWMTHKRSVQTRAA</sequence>
<evidence type="ECO:0000313" key="1">
    <source>
        <dbReference type="EMBL" id="MFB5189899.1"/>
    </source>
</evidence>
<proteinExistence type="predicted"/>
<organism evidence="1 2">
    <name type="scientific">Alicyclobacillus fastidiosus</name>
    <dbReference type="NCBI Taxonomy" id="392011"/>
    <lineage>
        <taxon>Bacteria</taxon>
        <taxon>Bacillati</taxon>
        <taxon>Bacillota</taxon>
        <taxon>Bacilli</taxon>
        <taxon>Bacillales</taxon>
        <taxon>Alicyclobacillaceae</taxon>
        <taxon>Alicyclobacillus</taxon>
    </lineage>
</organism>
<evidence type="ECO:0000313" key="2">
    <source>
        <dbReference type="Proteomes" id="UP001579974"/>
    </source>
</evidence>
<keyword evidence="2" id="KW-1185">Reference proteome</keyword>